<accession>X1MIJ2</accession>
<proteinExistence type="predicted"/>
<dbReference type="GO" id="GO:0008757">
    <property type="term" value="F:S-adenosylmethionine-dependent methyltransferase activity"/>
    <property type="evidence" value="ECO:0007669"/>
    <property type="project" value="InterPro"/>
</dbReference>
<dbReference type="PANTHER" id="PTHR43591:SF24">
    <property type="entry name" value="2-METHOXY-6-POLYPRENYL-1,4-BENZOQUINOL METHYLASE, MITOCHONDRIAL"/>
    <property type="match status" value="1"/>
</dbReference>
<dbReference type="SUPFAM" id="SSF53335">
    <property type="entry name" value="S-adenosyl-L-methionine-dependent methyltransferases"/>
    <property type="match status" value="1"/>
</dbReference>
<gene>
    <name evidence="2" type="ORF">S06H3_09835</name>
</gene>
<feature type="non-terminal residue" evidence="2">
    <location>
        <position position="184"/>
    </location>
</feature>
<feature type="domain" description="Methyltransferase type 11" evidence="1">
    <location>
        <begin position="49"/>
        <end position="140"/>
    </location>
</feature>
<dbReference type="InterPro" id="IPR029063">
    <property type="entry name" value="SAM-dependent_MTases_sf"/>
</dbReference>
<sequence>MVSNSKEAGSGHLNYDRVSRDYDYSRRAGKETAELLVKLLRPFTNAFVLDLGCGTGNFLVELAELPAHLVGLDISAGMLKEAEVKTSRVVLVRGDAVFMPFEDEAFGAVYCIQTLHHIPDKRRFMSEVYRILKNKGRFVIQSCSHKQLETFWFYHYFPRGLEVDKKRIPDFEEIQDLLMGAGFK</sequence>
<name>X1MIJ2_9ZZZZ</name>
<dbReference type="InterPro" id="IPR013216">
    <property type="entry name" value="Methyltransf_11"/>
</dbReference>
<evidence type="ECO:0000313" key="2">
    <source>
        <dbReference type="EMBL" id="GAI17896.1"/>
    </source>
</evidence>
<reference evidence="2" key="1">
    <citation type="journal article" date="2014" name="Front. Microbiol.">
        <title>High frequency of phylogenetically diverse reductive dehalogenase-homologous genes in deep subseafloor sedimentary metagenomes.</title>
        <authorList>
            <person name="Kawai M."/>
            <person name="Futagami T."/>
            <person name="Toyoda A."/>
            <person name="Takaki Y."/>
            <person name="Nishi S."/>
            <person name="Hori S."/>
            <person name="Arai W."/>
            <person name="Tsubouchi T."/>
            <person name="Morono Y."/>
            <person name="Uchiyama I."/>
            <person name="Ito T."/>
            <person name="Fujiyama A."/>
            <person name="Inagaki F."/>
            <person name="Takami H."/>
        </authorList>
    </citation>
    <scope>NUCLEOTIDE SEQUENCE</scope>
    <source>
        <strain evidence="2">Expedition CK06-06</strain>
    </source>
</reference>
<protein>
    <recommendedName>
        <fullName evidence="1">Methyltransferase type 11 domain-containing protein</fullName>
    </recommendedName>
</protein>
<dbReference type="EMBL" id="BARV01004418">
    <property type="protein sequence ID" value="GAI17896.1"/>
    <property type="molecule type" value="Genomic_DNA"/>
</dbReference>
<organism evidence="2">
    <name type="scientific">marine sediment metagenome</name>
    <dbReference type="NCBI Taxonomy" id="412755"/>
    <lineage>
        <taxon>unclassified sequences</taxon>
        <taxon>metagenomes</taxon>
        <taxon>ecological metagenomes</taxon>
    </lineage>
</organism>
<dbReference type="Gene3D" id="3.40.50.150">
    <property type="entry name" value="Vaccinia Virus protein VP39"/>
    <property type="match status" value="1"/>
</dbReference>
<comment type="caution">
    <text evidence="2">The sequence shown here is derived from an EMBL/GenBank/DDBJ whole genome shotgun (WGS) entry which is preliminary data.</text>
</comment>
<dbReference type="PANTHER" id="PTHR43591">
    <property type="entry name" value="METHYLTRANSFERASE"/>
    <property type="match status" value="1"/>
</dbReference>
<dbReference type="Pfam" id="PF08241">
    <property type="entry name" value="Methyltransf_11"/>
    <property type="match status" value="1"/>
</dbReference>
<evidence type="ECO:0000259" key="1">
    <source>
        <dbReference type="Pfam" id="PF08241"/>
    </source>
</evidence>
<dbReference type="CDD" id="cd02440">
    <property type="entry name" value="AdoMet_MTases"/>
    <property type="match status" value="1"/>
</dbReference>
<dbReference type="AlphaFoldDB" id="X1MIJ2"/>